<dbReference type="Proteomes" id="UP001364695">
    <property type="component" value="Unassembled WGS sequence"/>
</dbReference>
<evidence type="ECO:0000313" key="1">
    <source>
        <dbReference type="EMBL" id="MEJ7138072.1"/>
    </source>
</evidence>
<organism evidence="1 2">
    <name type="scientific">Amphibiibacter pelophylacis</name>
    <dbReference type="NCBI Taxonomy" id="1799477"/>
    <lineage>
        <taxon>Bacteria</taxon>
        <taxon>Pseudomonadati</taxon>
        <taxon>Pseudomonadota</taxon>
        <taxon>Betaproteobacteria</taxon>
        <taxon>Burkholderiales</taxon>
        <taxon>Sphaerotilaceae</taxon>
        <taxon>Amphibiibacter</taxon>
    </lineage>
</organism>
<sequence length="323" mass="34804">MAADSLPSAGRRRLLRATGCATAAALGPAWAFSQARAPLRVVCLDWTIAETALSLGLPLAGLADRRAYADWVGEPAVPASTRDVGLRVQPSREVLAQIRPDLILSSSLLASVTPLVAAIAPVRLLDFYGAADPDRTPPWTRFSARTRDVARLLLQPQAATRWLQTANAWMDQAARHPAVVRQRQQPVLVLQCVDARSVRVYGDSSVFGAALARLGLPNAWQAPVSMWGSDTVTLERLLGVVPDTRALVIPPLPRDLSRQLTANPLWQNLPFVRRRQVATLPRVWSFGALPSALRFAGLLIQALDGRLPGGWSDAPTQPSGAPA</sequence>
<evidence type="ECO:0000313" key="2">
    <source>
        <dbReference type="Proteomes" id="UP001364695"/>
    </source>
</evidence>
<accession>A0ACC6P1T3</accession>
<name>A0ACC6P1T3_9BURK</name>
<reference evidence="1" key="1">
    <citation type="submission" date="2023-10" db="EMBL/GenBank/DDBJ databases">
        <title>Amphibacter perezi, gen. nov., sp. nov. a novel taxa of the family Comamonadaceae, class Betaproteobacteria isolated from the skin microbiota of Pelophylax perezi from different populations.</title>
        <authorList>
            <person name="Costa S."/>
            <person name="Proenca D.N."/>
            <person name="Lopes I."/>
            <person name="Morais P.V."/>
        </authorList>
    </citation>
    <scope>NUCLEOTIDE SEQUENCE</scope>
    <source>
        <strain evidence="1">SL12-8</strain>
    </source>
</reference>
<comment type="caution">
    <text evidence="1">The sequence shown here is derived from an EMBL/GenBank/DDBJ whole genome shotgun (WGS) entry which is preliminary data.</text>
</comment>
<keyword evidence="2" id="KW-1185">Reference proteome</keyword>
<proteinExistence type="predicted"/>
<gene>
    <name evidence="1" type="ORF">RV045_06465</name>
</gene>
<protein>
    <submittedName>
        <fullName evidence="1">ABC transporter substrate-binding protein</fullName>
    </submittedName>
</protein>
<dbReference type="EMBL" id="JAWDIE010000008">
    <property type="protein sequence ID" value="MEJ7138072.1"/>
    <property type="molecule type" value="Genomic_DNA"/>
</dbReference>